<evidence type="ECO:0000256" key="8">
    <source>
        <dbReference type="SAM" id="Phobius"/>
    </source>
</evidence>
<dbReference type="PANTHER" id="PTHR16119">
    <property type="entry name" value="TRANSMEMBRANE PROTEIN 144"/>
    <property type="match status" value="1"/>
</dbReference>
<proteinExistence type="inferred from homology"/>
<dbReference type="PATRIC" id="fig|81857.3.peg.902"/>
<reference evidence="11 12" key="1">
    <citation type="journal article" date="2015" name="Genome Announc.">
        <title>Expanding the biotechnology potential of lactobacilli through comparative genomics of 213 strains and associated genera.</title>
        <authorList>
            <person name="Sun Z."/>
            <person name="Harris H.M."/>
            <person name="McCann A."/>
            <person name="Guo C."/>
            <person name="Argimon S."/>
            <person name="Zhang W."/>
            <person name="Yang X."/>
            <person name="Jeffery I.B."/>
            <person name="Cooney J.C."/>
            <person name="Kagawa T.F."/>
            <person name="Liu W."/>
            <person name="Song Y."/>
            <person name="Salvetti E."/>
            <person name="Wrobel A."/>
            <person name="Rasinkangas P."/>
            <person name="Parkhill J."/>
            <person name="Rea M.C."/>
            <person name="O'Sullivan O."/>
            <person name="Ritari J."/>
            <person name="Douillard F.P."/>
            <person name="Paul Ross R."/>
            <person name="Yang R."/>
            <person name="Briner A.E."/>
            <person name="Felis G.E."/>
            <person name="de Vos W.M."/>
            <person name="Barrangou R."/>
            <person name="Klaenhammer T.R."/>
            <person name="Caufield P.W."/>
            <person name="Cui Y."/>
            <person name="Zhang H."/>
            <person name="O'Toole P.W."/>
        </authorList>
    </citation>
    <scope>NUCLEOTIDE SEQUENCE [LARGE SCALE GENOMIC DNA]</scope>
    <source>
        <strain evidence="9 12">ATCC BAA-66</strain>
        <strain evidence="10 11">DSM 13344</strain>
    </source>
</reference>
<dbReference type="SUPFAM" id="SSF103481">
    <property type="entry name" value="Multidrug resistance efflux transporter EmrE"/>
    <property type="match status" value="2"/>
</dbReference>
<dbReference type="OrthoDB" id="1452595at2"/>
<feature type="transmembrane region" description="Helical" evidence="8">
    <location>
        <begin position="172"/>
        <end position="195"/>
    </location>
</feature>
<dbReference type="PANTHER" id="PTHR16119:SF17">
    <property type="entry name" value="TRANSMEMBRANE PROTEIN 144"/>
    <property type="match status" value="1"/>
</dbReference>
<evidence type="ECO:0000256" key="1">
    <source>
        <dbReference type="ARBA" id="ARBA00004651"/>
    </source>
</evidence>
<feature type="transmembrane region" description="Helical" evidence="8">
    <location>
        <begin position="117"/>
        <end position="135"/>
    </location>
</feature>
<keyword evidence="7 8" id="KW-0472">Membrane</keyword>
<evidence type="ECO:0000256" key="7">
    <source>
        <dbReference type="ARBA" id="ARBA00023136"/>
    </source>
</evidence>
<evidence type="ECO:0000313" key="9">
    <source>
        <dbReference type="EMBL" id="KRN28696.1"/>
    </source>
</evidence>
<dbReference type="Proteomes" id="UP000051645">
    <property type="component" value="Unassembled WGS sequence"/>
</dbReference>
<keyword evidence="5 8" id="KW-0812">Transmembrane</keyword>
<dbReference type="EMBL" id="JQAZ01000002">
    <property type="protein sequence ID" value="KRN32893.1"/>
    <property type="molecule type" value="Genomic_DNA"/>
</dbReference>
<evidence type="ECO:0000313" key="12">
    <source>
        <dbReference type="Proteomes" id="UP000051751"/>
    </source>
</evidence>
<keyword evidence="3" id="KW-0813">Transport</keyword>
<feature type="transmembrane region" description="Helical" evidence="8">
    <location>
        <begin position="234"/>
        <end position="256"/>
    </location>
</feature>
<dbReference type="InterPro" id="IPR037185">
    <property type="entry name" value="EmrE-like"/>
</dbReference>
<evidence type="ECO:0000256" key="2">
    <source>
        <dbReference type="ARBA" id="ARBA00006117"/>
    </source>
</evidence>
<evidence type="ECO:0000256" key="3">
    <source>
        <dbReference type="ARBA" id="ARBA00022448"/>
    </source>
</evidence>
<feature type="transmembrane region" description="Helical" evidence="8">
    <location>
        <begin position="147"/>
        <end position="166"/>
    </location>
</feature>
<gene>
    <name evidence="9" type="ORF">IV38_GL000900</name>
    <name evidence="10" type="ORF">IV40_GL000953</name>
</gene>
<dbReference type="EMBL" id="JQAT01000002">
    <property type="protein sequence ID" value="KRN28696.1"/>
    <property type="molecule type" value="Genomic_DNA"/>
</dbReference>
<dbReference type="Pfam" id="PF06800">
    <property type="entry name" value="Sugar_transport"/>
    <property type="match status" value="1"/>
</dbReference>
<accession>A0A0R2FJB7</accession>
<dbReference type="GO" id="GO:0015144">
    <property type="term" value="F:carbohydrate transmembrane transporter activity"/>
    <property type="evidence" value="ECO:0007669"/>
    <property type="project" value="InterPro"/>
</dbReference>
<keyword evidence="11" id="KW-1185">Reference proteome</keyword>
<feature type="transmembrane region" description="Helical" evidence="8">
    <location>
        <begin position="207"/>
        <end position="228"/>
    </location>
</feature>
<evidence type="ECO:0000256" key="5">
    <source>
        <dbReference type="ARBA" id="ARBA00022692"/>
    </source>
</evidence>
<comment type="caution">
    <text evidence="9">The sequence shown here is derived from an EMBL/GenBank/DDBJ whole genome shotgun (WGS) entry which is preliminary data.</text>
</comment>
<dbReference type="CDD" id="cd23110">
    <property type="entry name" value="GRP"/>
    <property type="match status" value="1"/>
</dbReference>
<evidence type="ECO:0000313" key="11">
    <source>
        <dbReference type="Proteomes" id="UP000051645"/>
    </source>
</evidence>
<organism evidence="9 12">
    <name type="scientific">Lactobacillus selangorensis</name>
    <dbReference type="NCBI Taxonomy" id="81857"/>
    <lineage>
        <taxon>Bacteria</taxon>
        <taxon>Bacillati</taxon>
        <taxon>Bacillota</taxon>
        <taxon>Bacilli</taxon>
        <taxon>Lactobacillales</taxon>
        <taxon>Lactobacillaceae</taxon>
        <taxon>Lactobacillus</taxon>
    </lineage>
</organism>
<keyword evidence="4" id="KW-0762">Sugar transport</keyword>
<sequence>MSIVWLLLPALAWGVLPLVVSKLGGEPVDEIFGTAFGTLIVSVVVELILHPSINAISFIMAMLAGAFWIVGQLGQYTGYAKIGVSKTMPISTGLQLVGTALVGVIIFGEWPSVMSKVIGALGVVLLIIGAVMTSIQDNKDQSNGSQRRTIIMLVVTTIGFIVFNAIPKALSASGIAIFLPESIGMVLAVLIYLLFKHDFHRVVTGKKSWLNIIGGFVFSIASLTYIMSVSANGVNTAFVVSQLSVVISTLGSMIFLNEKKSRRELTFTLIGLVLIVVGAVITTIF</sequence>
<dbReference type="RefSeq" id="WP_057769125.1">
    <property type="nucleotide sequence ID" value="NZ_JQAT01000002.1"/>
</dbReference>
<comment type="similarity">
    <text evidence="2">Belongs to the GRP transporter (TC 2.A.7.5) family.</text>
</comment>
<keyword evidence="6 8" id="KW-1133">Transmembrane helix</keyword>
<protein>
    <submittedName>
        <fullName evidence="9">Transmembrane protein</fullName>
    </submittedName>
</protein>
<dbReference type="GO" id="GO:0005886">
    <property type="term" value="C:plasma membrane"/>
    <property type="evidence" value="ECO:0007669"/>
    <property type="project" value="UniProtKB-SubCell"/>
</dbReference>
<dbReference type="InterPro" id="IPR010651">
    <property type="entry name" value="Sugar_transport"/>
</dbReference>
<evidence type="ECO:0000256" key="6">
    <source>
        <dbReference type="ARBA" id="ARBA00022989"/>
    </source>
</evidence>
<name>A0A0R2FJB7_9LACO</name>
<dbReference type="AlphaFoldDB" id="A0A0R2FJB7"/>
<dbReference type="Gene3D" id="1.10.3730.20">
    <property type="match status" value="1"/>
</dbReference>
<evidence type="ECO:0000256" key="4">
    <source>
        <dbReference type="ARBA" id="ARBA00022597"/>
    </source>
</evidence>
<evidence type="ECO:0000313" key="10">
    <source>
        <dbReference type="EMBL" id="KRN32893.1"/>
    </source>
</evidence>
<dbReference type="STRING" id="81857.IV38_GL000900"/>
<dbReference type="Proteomes" id="UP000051751">
    <property type="component" value="Unassembled WGS sequence"/>
</dbReference>
<feature type="transmembrane region" description="Helical" evidence="8">
    <location>
        <begin position="31"/>
        <end position="49"/>
    </location>
</feature>
<feature type="transmembrane region" description="Helical" evidence="8">
    <location>
        <begin position="56"/>
        <end position="74"/>
    </location>
</feature>
<feature type="transmembrane region" description="Helical" evidence="8">
    <location>
        <begin position="265"/>
        <end position="284"/>
    </location>
</feature>
<comment type="subcellular location">
    <subcellularLocation>
        <location evidence="1">Cell membrane</location>
        <topology evidence="1">Multi-pass membrane protein</topology>
    </subcellularLocation>
</comment>